<dbReference type="EMBL" id="CAACVI010000001">
    <property type="protein sequence ID" value="VEN72740.1"/>
    <property type="molecule type" value="Genomic_DNA"/>
</dbReference>
<evidence type="ECO:0000313" key="1">
    <source>
        <dbReference type="EMBL" id="VEN72740.1"/>
    </source>
</evidence>
<evidence type="ECO:0008006" key="2">
    <source>
        <dbReference type="Google" id="ProtNLM"/>
    </source>
</evidence>
<proteinExistence type="predicted"/>
<name>A0A484HE91_9BACT</name>
<sequence>MKETGVKTRVTYTLNHQGKFYIIENVPARMCRETGEEYFSPETVERIHGLIHGGATPVRMVGTHLYSYT</sequence>
<protein>
    <recommendedName>
        <fullName evidence="2">YgiT-type zinc finger domain-containing protein</fullName>
    </recommendedName>
</protein>
<dbReference type="InterPro" id="IPR022453">
    <property type="entry name" value="Znf_MqsA-type"/>
</dbReference>
<accession>A0A484HE91</accession>
<organism evidence="1">
    <name type="scientific">uncultured Desulfobacteraceae bacterium</name>
    <dbReference type="NCBI Taxonomy" id="218296"/>
    <lineage>
        <taxon>Bacteria</taxon>
        <taxon>Pseudomonadati</taxon>
        <taxon>Thermodesulfobacteriota</taxon>
        <taxon>Desulfobacteria</taxon>
        <taxon>Desulfobacterales</taxon>
        <taxon>Desulfobacteraceae</taxon>
        <taxon>environmental samples</taxon>
    </lineage>
</organism>
<dbReference type="NCBIfam" id="TIGR03831">
    <property type="entry name" value="YgiT_finger"/>
    <property type="match status" value="1"/>
</dbReference>
<dbReference type="AlphaFoldDB" id="A0A484HE91"/>
<gene>
    <name evidence="1" type="ORF">EPICR_10239</name>
</gene>
<reference evidence="1" key="1">
    <citation type="submission" date="2019-01" db="EMBL/GenBank/DDBJ databases">
        <authorList>
            <consortium name="Genoscope - CEA"/>
            <person name="William W."/>
        </authorList>
    </citation>
    <scope>NUCLEOTIDE SEQUENCE</scope>
    <source>
        <strain evidence="1">CR-1</strain>
    </source>
</reference>